<evidence type="ECO:0000313" key="21">
    <source>
        <dbReference type="EMBL" id="CAH2352521.1"/>
    </source>
</evidence>
<dbReference type="InterPro" id="IPR048024">
    <property type="entry name" value="Fxna-like_M28_dom"/>
</dbReference>
<evidence type="ECO:0000256" key="10">
    <source>
        <dbReference type="ARBA" id="ARBA00022833"/>
    </source>
</evidence>
<evidence type="ECO:0000256" key="16">
    <source>
        <dbReference type="SAM" id="MobiDB-lite"/>
    </source>
</evidence>
<comment type="similarity">
    <text evidence="4 15">Belongs to the peptidase M28 family.</text>
</comment>
<evidence type="ECO:0000313" key="22">
    <source>
        <dbReference type="Proteomes" id="UP000837801"/>
    </source>
</evidence>
<feature type="domain" description="Peptidase M28" evidence="18">
    <location>
        <begin position="173"/>
        <end position="362"/>
    </location>
</feature>
<evidence type="ECO:0000256" key="5">
    <source>
        <dbReference type="ARBA" id="ARBA00022554"/>
    </source>
</evidence>
<dbReference type="InterPro" id="IPR053975">
    <property type="entry name" value="PFF1_C"/>
</dbReference>
<feature type="compositionally biased region" description="Polar residues" evidence="16">
    <location>
        <begin position="16"/>
        <end position="39"/>
    </location>
</feature>
<dbReference type="EC" id="3.4.-.-" evidence="15"/>
<feature type="compositionally biased region" description="Polar residues" evidence="16">
    <location>
        <begin position="593"/>
        <end position="603"/>
    </location>
</feature>
<keyword evidence="8 15" id="KW-0479">Metal-binding</keyword>
<evidence type="ECO:0000256" key="3">
    <source>
        <dbReference type="ARBA" id="ARBA00004128"/>
    </source>
</evidence>
<comment type="cofactor">
    <cofactor evidence="1">
        <name>Zn(2+)</name>
        <dbReference type="ChEBI" id="CHEBI:29105"/>
    </cofactor>
</comment>
<evidence type="ECO:0000256" key="12">
    <source>
        <dbReference type="ARBA" id="ARBA00023049"/>
    </source>
</evidence>
<feature type="transmembrane region" description="Helical" evidence="17">
    <location>
        <begin position="694"/>
        <end position="715"/>
    </location>
</feature>
<evidence type="ECO:0000256" key="1">
    <source>
        <dbReference type="ARBA" id="ARBA00001947"/>
    </source>
</evidence>
<dbReference type="AlphaFoldDB" id="A0A9P0VY42"/>
<dbReference type="InterPro" id="IPR053976">
    <property type="entry name" value="PFF1_TM"/>
</dbReference>
<sequence length="1022" mass="114685">MSANESQSHPEGGSPRNKQQPTFNGSTNESLSEDSNVAKQSGKGKSGFSIVNTISSLFCYRKTSLTLFIFLTLVATWLAFWFDTSLELSIDLPTDKLESKVLENAWLDLQNIGRYEHPYASKGNDYVHDYIYAKLKRTIKEGGKKYIELDDDENNNILYGNAKETVTYYESNNVLVRINGTNSKLPALLVSAHYDSVPTSFGITDDGMGIASMLGLVEYYAQGKQPARTIIFNFNNDEEFGLYGATSFVLSHPWFKQVSYFLNLEGTGAGGKCVLFRGTDYGITKYFKNVRYPFGTSIFQQGFNNRLIHSETDYKIYKEDGGLRGIDLAFYKPRDLYHTSGDNIKNINIKSLWHMLSNSIDFVGVISAGKLDIDSEKTSTSSDLDFPSFGSLFNYFLVFPISALIIVNIALLVAIPVIGIPLSLIVFYYKRTWSIGFINFIKFPLSFVLSILGLRIFVNFISSINEFLPNSNYGLIVSTSFAFFALLNYLILNLYNLVFYYCKIHDHDEKLILILQISVVYYAGLLYSTIKLASNKIGDDHTGEYPLTGLYLLQSLGGLIGFVGYLLKKSKKNSKKYSYEFIHDDEQPLIGSSSSQLQNSNYGSNESAQQQQQPSDVPAPSSSSSFSLTSSILDQDEETIKKNKYKKLKTYSYGWSLQFLIIAPLSSFIIYNSGTLILDGLNKSIQESLNSENLIYEFIQVFVIVWILPFLAFIFKINRFGAIVIALFVIQGLASIYFTAPFDQLNPLKLRFIQSIDLDKSDTSSSIEVRGRTGTFFDSILKDLPSVKESGEKVICTSIGDGMESCAFNSTLSPKLATNIKSFNEYLDVKILKNSSNDNVPFGLLSGEIAIKAPKNRLCNLYFHVEDSNGKASSVAPVKTVIIYNDKEANSTTVFAREQQQHLDIAGIPKGFSRDEDGNYIYKDLDGIKSLVLNKLDWEKSYHVGFQWVPNFESEDVDLSKIKKLGVDLKCFWGDLDQFTDKDGTIEDTIPSYGEFLHYSPNYVSWSNCDKGLVSVSKSVFV</sequence>
<evidence type="ECO:0000259" key="19">
    <source>
        <dbReference type="Pfam" id="PF22250"/>
    </source>
</evidence>
<dbReference type="Pfam" id="PF04389">
    <property type="entry name" value="Peptidase_M28"/>
    <property type="match status" value="1"/>
</dbReference>
<feature type="region of interest" description="Disordered" evidence="16">
    <location>
        <begin position="1"/>
        <end position="45"/>
    </location>
</feature>
<dbReference type="OrthoDB" id="76293at2759"/>
<dbReference type="GO" id="GO:0006508">
    <property type="term" value="P:proteolysis"/>
    <property type="evidence" value="ECO:0007669"/>
    <property type="project" value="UniProtKB-KW"/>
</dbReference>
<evidence type="ECO:0000259" key="20">
    <source>
        <dbReference type="Pfam" id="PF22251"/>
    </source>
</evidence>
<dbReference type="GO" id="GO:0008235">
    <property type="term" value="F:metalloexopeptidase activity"/>
    <property type="evidence" value="ECO:0007669"/>
    <property type="project" value="InterPro"/>
</dbReference>
<dbReference type="GO" id="GO:0005774">
    <property type="term" value="C:vacuolar membrane"/>
    <property type="evidence" value="ECO:0007669"/>
    <property type="project" value="UniProtKB-SubCell"/>
</dbReference>
<keyword evidence="12" id="KW-0482">Metalloprotease</keyword>
<evidence type="ECO:0000256" key="13">
    <source>
        <dbReference type="ARBA" id="ARBA00023136"/>
    </source>
</evidence>
<feature type="transmembrane region" description="Helical" evidence="17">
    <location>
        <begin position="440"/>
        <end position="461"/>
    </location>
</feature>
<keyword evidence="5" id="KW-0926">Vacuole</keyword>
<protein>
    <recommendedName>
        <fullName evidence="15">Peptide hydrolase</fullName>
        <ecNumber evidence="15">3.4.-.-</ecNumber>
    </recommendedName>
</protein>
<evidence type="ECO:0000256" key="17">
    <source>
        <dbReference type="SAM" id="Phobius"/>
    </source>
</evidence>
<proteinExistence type="inferred from homology"/>
<dbReference type="PANTHER" id="PTHR12147">
    <property type="entry name" value="METALLOPEPTIDASE M28 FAMILY MEMBER"/>
    <property type="match status" value="1"/>
</dbReference>
<comment type="caution">
    <text evidence="21">The sequence shown here is derived from an EMBL/GenBank/DDBJ whole genome shotgun (WGS) entry which is preliminary data.</text>
</comment>
<organism evidence="21 22">
    <name type="scientific">[Candida] railenensis</name>
    <dbReference type="NCBI Taxonomy" id="45579"/>
    <lineage>
        <taxon>Eukaryota</taxon>
        <taxon>Fungi</taxon>
        <taxon>Dikarya</taxon>
        <taxon>Ascomycota</taxon>
        <taxon>Saccharomycotina</taxon>
        <taxon>Pichiomycetes</taxon>
        <taxon>Debaryomycetaceae</taxon>
        <taxon>Kurtzmaniella</taxon>
    </lineage>
</organism>
<gene>
    <name evidence="21" type="ORF">CLIB1423_07S01442</name>
</gene>
<dbReference type="InterPro" id="IPR007484">
    <property type="entry name" value="Peptidase_M28"/>
</dbReference>
<dbReference type="EMBL" id="CAKXYY010000007">
    <property type="protein sequence ID" value="CAH2352521.1"/>
    <property type="molecule type" value="Genomic_DNA"/>
</dbReference>
<evidence type="ECO:0000259" key="18">
    <source>
        <dbReference type="Pfam" id="PF04389"/>
    </source>
</evidence>
<evidence type="ECO:0000256" key="8">
    <source>
        <dbReference type="ARBA" id="ARBA00022723"/>
    </source>
</evidence>
<dbReference type="Pfam" id="PF22251">
    <property type="entry name" value="PFF1_TM"/>
    <property type="match status" value="1"/>
</dbReference>
<name>A0A9P0VY42_9ASCO</name>
<accession>A0A9P0VY42</accession>
<feature type="transmembrane region" description="Helical" evidence="17">
    <location>
        <begin position="722"/>
        <end position="740"/>
    </location>
</feature>
<keyword evidence="13 17" id="KW-0472">Membrane</keyword>
<feature type="transmembrane region" description="Helical" evidence="17">
    <location>
        <begin position="65"/>
        <end position="82"/>
    </location>
</feature>
<comment type="function">
    <text evidence="2">May be involved in vacuolar sorting and osmoregulation.</text>
</comment>
<dbReference type="Gene3D" id="3.40.630.10">
    <property type="entry name" value="Zn peptidases"/>
    <property type="match status" value="1"/>
</dbReference>
<feature type="region of interest" description="Disordered" evidence="16">
    <location>
        <begin position="593"/>
        <end position="629"/>
    </location>
</feature>
<feature type="transmembrane region" description="Helical" evidence="17">
    <location>
        <begin position="395"/>
        <end position="428"/>
    </location>
</feature>
<evidence type="ECO:0000256" key="4">
    <source>
        <dbReference type="ARBA" id="ARBA00010918"/>
    </source>
</evidence>
<dbReference type="InterPro" id="IPR045175">
    <property type="entry name" value="M28_fam"/>
</dbReference>
<comment type="subcellular location">
    <subcellularLocation>
        <location evidence="3">Vacuole membrane</location>
        <topology evidence="3">Multi-pass membrane protein</topology>
    </subcellularLocation>
</comment>
<keyword evidence="7 17" id="KW-0812">Transmembrane</keyword>
<reference evidence="21" key="1">
    <citation type="submission" date="2022-03" db="EMBL/GenBank/DDBJ databases">
        <authorList>
            <person name="Legras J.-L."/>
            <person name="Devillers H."/>
            <person name="Grondin C."/>
        </authorList>
    </citation>
    <scope>NUCLEOTIDE SEQUENCE</scope>
    <source>
        <strain evidence="21">CLIB 1423</strain>
    </source>
</reference>
<evidence type="ECO:0000256" key="7">
    <source>
        <dbReference type="ARBA" id="ARBA00022692"/>
    </source>
</evidence>
<dbReference type="GO" id="GO:0046872">
    <property type="term" value="F:metal ion binding"/>
    <property type="evidence" value="ECO:0007669"/>
    <property type="project" value="UniProtKB-KW"/>
</dbReference>
<feature type="compositionally biased region" description="Low complexity" evidence="16">
    <location>
        <begin position="604"/>
        <end position="629"/>
    </location>
</feature>
<keyword evidence="9 15" id="KW-0378">Hydrolase</keyword>
<evidence type="ECO:0000256" key="11">
    <source>
        <dbReference type="ARBA" id="ARBA00022989"/>
    </source>
</evidence>
<feature type="domain" description="Vacuolar membrane protease C-terminal" evidence="19">
    <location>
        <begin position="748"/>
        <end position="1016"/>
    </location>
</feature>
<evidence type="ECO:0000256" key="2">
    <source>
        <dbReference type="ARBA" id="ARBA00003273"/>
    </source>
</evidence>
<evidence type="ECO:0000256" key="15">
    <source>
        <dbReference type="RuleBase" id="RU361240"/>
    </source>
</evidence>
<dbReference type="PANTHER" id="PTHR12147:SF58">
    <property type="entry name" value="VACUOLAR MEMBRANE PROTEASE"/>
    <property type="match status" value="1"/>
</dbReference>
<keyword evidence="14" id="KW-0325">Glycoprotein</keyword>
<evidence type="ECO:0000256" key="9">
    <source>
        <dbReference type="ARBA" id="ARBA00022801"/>
    </source>
</evidence>
<evidence type="ECO:0000256" key="6">
    <source>
        <dbReference type="ARBA" id="ARBA00022670"/>
    </source>
</evidence>
<dbReference type="CDD" id="cd03875">
    <property type="entry name" value="M28_Fxna_like"/>
    <property type="match status" value="1"/>
</dbReference>
<keyword evidence="10 15" id="KW-0862">Zinc</keyword>
<keyword evidence="11 17" id="KW-1133">Transmembrane helix</keyword>
<keyword evidence="6 15" id="KW-0645">Protease</keyword>
<feature type="domain" description="Vacuolar membrane protease transmembrane" evidence="20">
    <location>
        <begin position="442"/>
        <end position="718"/>
    </location>
</feature>
<dbReference type="SUPFAM" id="SSF53187">
    <property type="entry name" value="Zn-dependent exopeptidases"/>
    <property type="match status" value="1"/>
</dbReference>
<feature type="transmembrane region" description="Helical" evidence="17">
    <location>
        <begin position="550"/>
        <end position="567"/>
    </location>
</feature>
<dbReference type="Pfam" id="PF22250">
    <property type="entry name" value="PFF1_C"/>
    <property type="match status" value="1"/>
</dbReference>
<feature type="transmembrane region" description="Helical" evidence="17">
    <location>
        <begin position="511"/>
        <end position="530"/>
    </location>
</feature>
<evidence type="ECO:0000256" key="14">
    <source>
        <dbReference type="ARBA" id="ARBA00023180"/>
    </source>
</evidence>
<feature type="transmembrane region" description="Helical" evidence="17">
    <location>
        <begin position="473"/>
        <end position="499"/>
    </location>
</feature>
<dbReference type="Proteomes" id="UP000837801">
    <property type="component" value="Unassembled WGS sequence"/>
</dbReference>
<feature type="transmembrane region" description="Helical" evidence="17">
    <location>
        <begin position="651"/>
        <end position="674"/>
    </location>
</feature>
<keyword evidence="22" id="KW-1185">Reference proteome</keyword>